<dbReference type="AlphaFoldDB" id="A0A1E3KCA9"/>
<dbReference type="Proteomes" id="UP000095149">
    <property type="component" value="Unassembled WGS sequence"/>
</dbReference>
<feature type="compositionally biased region" description="Basic and acidic residues" evidence="1">
    <location>
        <begin position="168"/>
        <end position="179"/>
    </location>
</feature>
<organism evidence="2 3">
    <name type="scientific">Cryptococcus amylolentus CBS 6273</name>
    <dbReference type="NCBI Taxonomy" id="1296118"/>
    <lineage>
        <taxon>Eukaryota</taxon>
        <taxon>Fungi</taxon>
        <taxon>Dikarya</taxon>
        <taxon>Basidiomycota</taxon>
        <taxon>Agaricomycotina</taxon>
        <taxon>Tremellomycetes</taxon>
        <taxon>Tremellales</taxon>
        <taxon>Cryptococcaceae</taxon>
        <taxon>Cryptococcus</taxon>
    </lineage>
</organism>
<proteinExistence type="predicted"/>
<protein>
    <submittedName>
        <fullName evidence="2">Uncharacterized protein</fullName>
    </submittedName>
</protein>
<feature type="compositionally biased region" description="Basic and acidic residues" evidence="1">
    <location>
        <begin position="114"/>
        <end position="126"/>
    </location>
</feature>
<dbReference type="OrthoDB" id="2597002at2759"/>
<feature type="compositionally biased region" description="Low complexity" evidence="1">
    <location>
        <begin position="103"/>
        <end position="113"/>
    </location>
</feature>
<feature type="compositionally biased region" description="Low complexity" evidence="1">
    <location>
        <begin position="10"/>
        <end position="30"/>
    </location>
</feature>
<sequence>MASPAKEPGRSLLASLRPPAALPAPATALDATHHLHPHDAAHPQPSGSILRRESSSFPSDHGTDGSLYGGSDGHPHSHDLNIPSPSGQPRHSALRFQVAQAQSPRSSSSYTRPSPRELLDNDRVIESDSESSDGYIEDEDSSSSRSEDSDPVSRSVFGRLAQIQRRHSVSEREEGKSDSSLDSAFWSPLKQTQLPGESQPGKPGNTITKSPDRDPDSAKSRSSSRHRPRGRLSDAGPRGGRVGSPMPKPQSGESDDGGLDELASRNLPTLSGAGWRSDDPALYEPRKRAHKLQSGRLSNRRFSSGLARPFLHGSEQLPTTEDLFEGRSDGFTSFFRRASEHIPGLSRRPTSDHDPLSPSGTNHSSPVPPILDDTPALARGIQANEYSDTRGGLAHRLEEALSSPSHSDSPHRAIE</sequence>
<accession>A0A1E3KCA9</accession>
<dbReference type="EMBL" id="MEKH01000002">
    <property type="protein sequence ID" value="ODO10730.1"/>
    <property type="molecule type" value="Genomic_DNA"/>
</dbReference>
<feature type="compositionally biased region" description="Acidic residues" evidence="1">
    <location>
        <begin position="127"/>
        <end position="141"/>
    </location>
</feature>
<feature type="compositionally biased region" description="Basic and acidic residues" evidence="1">
    <location>
        <begin position="31"/>
        <end position="41"/>
    </location>
</feature>
<comment type="caution">
    <text evidence="2">The sequence shown here is derived from an EMBL/GenBank/DDBJ whole genome shotgun (WGS) entry which is preliminary data.</text>
</comment>
<gene>
    <name evidence="2" type="ORF">I350_01327</name>
</gene>
<feature type="region of interest" description="Disordered" evidence="1">
    <location>
        <begin position="1"/>
        <end position="415"/>
    </location>
</feature>
<evidence type="ECO:0000256" key="1">
    <source>
        <dbReference type="SAM" id="MobiDB-lite"/>
    </source>
</evidence>
<evidence type="ECO:0000313" key="2">
    <source>
        <dbReference type="EMBL" id="ODO10730.1"/>
    </source>
</evidence>
<name>A0A1E3KCA9_9TREE</name>
<reference evidence="2 3" key="1">
    <citation type="submission" date="2016-06" db="EMBL/GenBank/DDBJ databases">
        <title>Evolution of pathogenesis and genome organization in the Tremellales.</title>
        <authorList>
            <person name="Cuomo C."/>
            <person name="Litvintseva A."/>
            <person name="Heitman J."/>
            <person name="Chen Y."/>
            <person name="Sun S."/>
            <person name="Springer D."/>
            <person name="Dromer F."/>
            <person name="Young S."/>
            <person name="Zeng Q."/>
            <person name="Chapman S."/>
            <person name="Gujja S."/>
            <person name="Saif S."/>
            <person name="Birren B."/>
        </authorList>
    </citation>
    <scope>NUCLEOTIDE SEQUENCE [LARGE SCALE GENOMIC DNA]</scope>
    <source>
        <strain evidence="2 3">CBS 6273</strain>
    </source>
</reference>
<feature type="compositionally biased region" description="Basic and acidic residues" evidence="1">
    <location>
        <begin position="210"/>
        <end position="219"/>
    </location>
</feature>
<evidence type="ECO:0000313" key="3">
    <source>
        <dbReference type="Proteomes" id="UP000095149"/>
    </source>
</evidence>